<proteinExistence type="predicted"/>
<dbReference type="KEGG" id="nsm:JO391_18755"/>
<reference evidence="1" key="1">
    <citation type="submission" date="2021-02" db="EMBL/GenBank/DDBJ databases">
        <title>Rhodobacter shimadae sp. nov., an aerobic anoxygenic phototrophic bacterium isolated from a hot spring.</title>
        <authorList>
            <person name="Muramatsu S."/>
            <person name="Haruta S."/>
            <person name="Hirose S."/>
            <person name="Hanada S."/>
        </authorList>
    </citation>
    <scope>NUCLEOTIDE SEQUENCE</scope>
    <source>
        <strain evidence="1">N10</strain>
    </source>
</reference>
<dbReference type="SUPFAM" id="SSF46689">
    <property type="entry name" value="Homeodomain-like"/>
    <property type="match status" value="1"/>
</dbReference>
<keyword evidence="2" id="KW-1185">Reference proteome</keyword>
<name>A0A8G0ZVL9_9RHOB</name>
<evidence type="ECO:0000313" key="1">
    <source>
        <dbReference type="EMBL" id="QYZ69711.1"/>
    </source>
</evidence>
<sequence length="173" mass="18166">MARPRTIPDPEIFAAIRAMLAQGGDKAVAFSSVARATGLAAPTLVQRYGSREGMVKAALLSAWDDLDARTDAAEAAAPLNAKGAVALLKALNDDEGGPDDLGLLAVEFRDPALRARAEAWRTRVEAALATRLGGGGKGRELAAILFAAWQGQALWSMAGGRGFRLKDALKRLD</sequence>
<accession>A0A8G0ZVL9</accession>
<dbReference type="Gene3D" id="1.10.357.10">
    <property type="entry name" value="Tetracycline Repressor, domain 2"/>
    <property type="match status" value="1"/>
</dbReference>
<dbReference type="InterPro" id="IPR009057">
    <property type="entry name" value="Homeodomain-like_sf"/>
</dbReference>
<dbReference type="AlphaFoldDB" id="A0A8G0ZVL9"/>
<dbReference type="Proteomes" id="UP000826300">
    <property type="component" value="Chromosome"/>
</dbReference>
<protein>
    <submittedName>
        <fullName evidence="1">TetR family transcriptional regulator</fullName>
    </submittedName>
</protein>
<organism evidence="1 2">
    <name type="scientific">Neotabrizicola shimadae</name>
    <dbReference type="NCBI Taxonomy" id="2807096"/>
    <lineage>
        <taxon>Bacteria</taxon>
        <taxon>Pseudomonadati</taxon>
        <taxon>Pseudomonadota</taxon>
        <taxon>Alphaproteobacteria</taxon>
        <taxon>Rhodobacterales</taxon>
        <taxon>Paracoccaceae</taxon>
        <taxon>Neotabrizicola</taxon>
    </lineage>
</organism>
<gene>
    <name evidence="1" type="ORF">JO391_18755</name>
</gene>
<evidence type="ECO:0000313" key="2">
    <source>
        <dbReference type="Proteomes" id="UP000826300"/>
    </source>
</evidence>
<dbReference type="RefSeq" id="WP_220661929.1">
    <property type="nucleotide sequence ID" value="NZ_CP069370.1"/>
</dbReference>
<dbReference type="EMBL" id="CP069370">
    <property type="protein sequence ID" value="QYZ69711.1"/>
    <property type="molecule type" value="Genomic_DNA"/>
</dbReference>